<gene>
    <name evidence="2" type="ORF">HZA61_09420</name>
</gene>
<proteinExistence type="predicted"/>
<feature type="domain" description="Ig-like" evidence="1">
    <location>
        <begin position="59"/>
        <end position="139"/>
    </location>
</feature>
<dbReference type="AlphaFoldDB" id="A0A933SDH1"/>
<sequence length="182" mass="19614">MKGSRAVHRQLGAQFQWLAKLTRERPQLGLCAYLMLVAVVGSLGCDRAARSVRPINHAPRFVSIEVNPPAFALGDSVVIDCPSVDEDGDAVYYDWSTDGRLDADGEVYGHIYGTARSRAVVRAGPLATAPDTAYVWCNIFDQHGGGMGAIISVFLVEATPESIAWIRSTHTIRASPSSVAIE</sequence>
<evidence type="ECO:0000259" key="1">
    <source>
        <dbReference type="PROSITE" id="PS50835"/>
    </source>
</evidence>
<name>A0A933SDH1_UNCEI</name>
<reference evidence="2" key="1">
    <citation type="submission" date="2020-07" db="EMBL/GenBank/DDBJ databases">
        <title>Huge and variable diversity of episymbiotic CPR bacteria and DPANN archaea in groundwater ecosystems.</title>
        <authorList>
            <person name="He C.Y."/>
            <person name="Keren R."/>
            <person name="Whittaker M."/>
            <person name="Farag I.F."/>
            <person name="Doudna J."/>
            <person name="Cate J.H.D."/>
            <person name="Banfield J.F."/>
        </authorList>
    </citation>
    <scope>NUCLEOTIDE SEQUENCE</scope>
    <source>
        <strain evidence="2">NC_groundwater_1813_Pr3_B-0.1um_71_17</strain>
    </source>
</reference>
<evidence type="ECO:0000313" key="2">
    <source>
        <dbReference type="EMBL" id="MBI5169695.1"/>
    </source>
</evidence>
<organism evidence="2 3">
    <name type="scientific">Eiseniibacteriota bacterium</name>
    <dbReference type="NCBI Taxonomy" id="2212470"/>
    <lineage>
        <taxon>Bacteria</taxon>
        <taxon>Candidatus Eiseniibacteriota</taxon>
    </lineage>
</organism>
<dbReference type="PROSITE" id="PS50835">
    <property type="entry name" value="IG_LIKE"/>
    <property type="match status" value="1"/>
</dbReference>
<protein>
    <recommendedName>
        <fullName evidence="1">Ig-like domain-containing protein</fullName>
    </recommendedName>
</protein>
<accession>A0A933SDH1</accession>
<dbReference type="Proteomes" id="UP000696931">
    <property type="component" value="Unassembled WGS sequence"/>
</dbReference>
<evidence type="ECO:0000313" key="3">
    <source>
        <dbReference type="Proteomes" id="UP000696931"/>
    </source>
</evidence>
<dbReference type="EMBL" id="JACRIW010000063">
    <property type="protein sequence ID" value="MBI5169695.1"/>
    <property type="molecule type" value="Genomic_DNA"/>
</dbReference>
<dbReference type="InterPro" id="IPR007110">
    <property type="entry name" value="Ig-like_dom"/>
</dbReference>
<comment type="caution">
    <text evidence="2">The sequence shown here is derived from an EMBL/GenBank/DDBJ whole genome shotgun (WGS) entry which is preliminary data.</text>
</comment>